<sequence>MRGGDDDSGEGAAAFLESDMNMQHAVSSYHRNKITNFMSPSSYYHNDPLHKHQASTAIHGGVVFGPDSGGATEASGKVLFTATQWQELERQTMIYKYIMASIPVPPHLLIPLSTHSNKGGMDMRFSSGSDPEPWRCRRTDGKKWRCSRDVAPDQKYCERHVHKSRPRSRKPVEIQPHNTNIITTSALNITPTAYTNTDMLSAATATSSYQHPSWHIPVSSPNQQFQQSMNSPKVGSKRNHGFPQEHESQINYSSLLDSSNTASSDASAGARRENFIDAWSRSGGGDNCSLTLSMQCSGGIDDNDQNFEIGVSGDVLKSNNQWLTQNSWMGSPPGGPLGEALGLGIVSTVKGPLNVPSTHGHSSSTATSSSCDNGANHGHELSFIR</sequence>
<protein>
    <submittedName>
        <fullName evidence="1">Uncharacterized protein</fullName>
    </submittedName>
</protein>
<comment type="caution">
    <text evidence="1">The sequence shown here is derived from an EMBL/GenBank/DDBJ whole genome shotgun (WGS) entry which is preliminary data.</text>
</comment>
<reference evidence="2" key="1">
    <citation type="journal article" date="2022" name="Mol. Ecol. Resour.">
        <title>The genomes of chicory, endive, great burdock and yacon provide insights into Asteraceae palaeo-polyploidization history and plant inulin production.</title>
        <authorList>
            <person name="Fan W."/>
            <person name="Wang S."/>
            <person name="Wang H."/>
            <person name="Wang A."/>
            <person name="Jiang F."/>
            <person name="Liu H."/>
            <person name="Zhao H."/>
            <person name="Xu D."/>
            <person name="Zhang Y."/>
        </authorList>
    </citation>
    <scope>NUCLEOTIDE SEQUENCE [LARGE SCALE GENOMIC DNA]</scope>
    <source>
        <strain evidence="2">cv. Punajuju</strain>
    </source>
</reference>
<evidence type="ECO:0000313" key="1">
    <source>
        <dbReference type="EMBL" id="KAI3710598.1"/>
    </source>
</evidence>
<accession>A0ACB9AMJ5</accession>
<dbReference type="Proteomes" id="UP001055811">
    <property type="component" value="Linkage Group LG07"/>
</dbReference>
<reference evidence="1 2" key="2">
    <citation type="journal article" date="2022" name="Mol. Ecol. Resour.">
        <title>The genomes of chicory, endive, great burdock and yacon provide insights into Asteraceae paleo-polyploidization history and plant inulin production.</title>
        <authorList>
            <person name="Fan W."/>
            <person name="Wang S."/>
            <person name="Wang H."/>
            <person name="Wang A."/>
            <person name="Jiang F."/>
            <person name="Liu H."/>
            <person name="Zhao H."/>
            <person name="Xu D."/>
            <person name="Zhang Y."/>
        </authorList>
    </citation>
    <scope>NUCLEOTIDE SEQUENCE [LARGE SCALE GENOMIC DNA]</scope>
    <source>
        <strain evidence="2">cv. Punajuju</strain>
        <tissue evidence="1">Leaves</tissue>
    </source>
</reference>
<name>A0ACB9AMJ5_CICIN</name>
<organism evidence="1 2">
    <name type="scientific">Cichorium intybus</name>
    <name type="common">Chicory</name>
    <dbReference type="NCBI Taxonomy" id="13427"/>
    <lineage>
        <taxon>Eukaryota</taxon>
        <taxon>Viridiplantae</taxon>
        <taxon>Streptophyta</taxon>
        <taxon>Embryophyta</taxon>
        <taxon>Tracheophyta</taxon>
        <taxon>Spermatophyta</taxon>
        <taxon>Magnoliopsida</taxon>
        <taxon>eudicotyledons</taxon>
        <taxon>Gunneridae</taxon>
        <taxon>Pentapetalae</taxon>
        <taxon>asterids</taxon>
        <taxon>campanulids</taxon>
        <taxon>Asterales</taxon>
        <taxon>Asteraceae</taxon>
        <taxon>Cichorioideae</taxon>
        <taxon>Cichorieae</taxon>
        <taxon>Cichoriinae</taxon>
        <taxon>Cichorium</taxon>
    </lineage>
</organism>
<proteinExistence type="predicted"/>
<dbReference type="EMBL" id="CM042015">
    <property type="protein sequence ID" value="KAI3710598.1"/>
    <property type="molecule type" value="Genomic_DNA"/>
</dbReference>
<keyword evidence="2" id="KW-1185">Reference proteome</keyword>
<evidence type="ECO:0000313" key="2">
    <source>
        <dbReference type="Proteomes" id="UP001055811"/>
    </source>
</evidence>
<gene>
    <name evidence="1" type="ORF">L2E82_40383</name>
</gene>